<sequence length="60" mass="6862">MAYNRGPKEPIPEVETTVWSCTSDSCKGWMRDAFSFSKNPECPLCHSEMVQETRILPVIQ</sequence>
<dbReference type="InterPro" id="IPR025916">
    <property type="entry name" value="YdjO"/>
</dbReference>
<keyword evidence="2" id="KW-1185">Reference proteome</keyword>
<evidence type="ECO:0000313" key="1">
    <source>
        <dbReference type="EMBL" id="MDQ0176970.1"/>
    </source>
</evidence>
<gene>
    <name evidence="1" type="ORF">J2S08_002849</name>
</gene>
<protein>
    <recommendedName>
        <fullName evidence="3">Cold-shock protein</fullName>
    </recommendedName>
</protein>
<dbReference type="Proteomes" id="UP001223586">
    <property type="component" value="Unassembled WGS sequence"/>
</dbReference>
<evidence type="ECO:0000313" key="2">
    <source>
        <dbReference type="Proteomes" id="UP001223586"/>
    </source>
</evidence>
<comment type="caution">
    <text evidence="1">The sequence shown here is derived from an EMBL/GenBank/DDBJ whole genome shotgun (WGS) entry which is preliminary data.</text>
</comment>
<name>A0ABT9WW47_9BACI</name>
<evidence type="ECO:0008006" key="3">
    <source>
        <dbReference type="Google" id="ProtNLM"/>
    </source>
</evidence>
<organism evidence="1 2">
    <name type="scientific">Bacillus chungangensis</name>
    <dbReference type="NCBI Taxonomy" id="587633"/>
    <lineage>
        <taxon>Bacteria</taxon>
        <taxon>Bacillati</taxon>
        <taxon>Bacillota</taxon>
        <taxon>Bacilli</taxon>
        <taxon>Bacillales</taxon>
        <taxon>Bacillaceae</taxon>
        <taxon>Bacillus</taxon>
    </lineage>
</organism>
<dbReference type="Pfam" id="PF14169">
    <property type="entry name" value="YdjO"/>
    <property type="match status" value="1"/>
</dbReference>
<reference evidence="1 2" key="1">
    <citation type="submission" date="2023-07" db="EMBL/GenBank/DDBJ databases">
        <title>Genomic Encyclopedia of Type Strains, Phase IV (KMG-IV): sequencing the most valuable type-strain genomes for metagenomic binning, comparative biology and taxonomic classification.</title>
        <authorList>
            <person name="Goeker M."/>
        </authorList>
    </citation>
    <scope>NUCLEOTIDE SEQUENCE [LARGE SCALE GENOMIC DNA]</scope>
    <source>
        <strain evidence="1 2">DSM 23837</strain>
    </source>
</reference>
<dbReference type="EMBL" id="JAUSTT010000017">
    <property type="protein sequence ID" value="MDQ0176970.1"/>
    <property type="molecule type" value="Genomic_DNA"/>
</dbReference>
<accession>A0ABT9WW47</accession>
<proteinExistence type="predicted"/>
<dbReference type="RefSeq" id="WP_307230557.1">
    <property type="nucleotide sequence ID" value="NZ_JAUSTT010000017.1"/>
</dbReference>